<dbReference type="Proteomes" id="UP000824087">
    <property type="component" value="Unassembled WGS sequence"/>
</dbReference>
<dbReference type="Pfam" id="PF01381">
    <property type="entry name" value="HTH_3"/>
    <property type="match status" value="1"/>
</dbReference>
<dbReference type="GO" id="GO:0003677">
    <property type="term" value="F:DNA binding"/>
    <property type="evidence" value="ECO:0007669"/>
    <property type="project" value="InterPro"/>
</dbReference>
<organism evidence="2 3">
    <name type="scientific">Candidatus Fimihabitans intestinipullorum</name>
    <dbReference type="NCBI Taxonomy" id="2840820"/>
    <lineage>
        <taxon>Bacteria</taxon>
        <taxon>Bacillati</taxon>
        <taxon>Mycoplasmatota</taxon>
        <taxon>Mycoplasmatota incertae sedis</taxon>
        <taxon>Candidatus Fimihabitans</taxon>
    </lineage>
</organism>
<dbReference type="PROSITE" id="PS50943">
    <property type="entry name" value="HTH_CROC1"/>
    <property type="match status" value="1"/>
</dbReference>
<reference evidence="2" key="1">
    <citation type="submission" date="2020-10" db="EMBL/GenBank/DDBJ databases">
        <authorList>
            <person name="Gilroy R."/>
        </authorList>
    </citation>
    <scope>NUCLEOTIDE SEQUENCE</scope>
    <source>
        <strain evidence="2">CHK197-8231</strain>
    </source>
</reference>
<dbReference type="SMART" id="SM00530">
    <property type="entry name" value="HTH_XRE"/>
    <property type="match status" value="1"/>
</dbReference>
<dbReference type="CDD" id="cd00093">
    <property type="entry name" value="HTH_XRE"/>
    <property type="match status" value="1"/>
</dbReference>
<proteinExistence type="predicted"/>
<feature type="domain" description="HTH cro/C1-type" evidence="1">
    <location>
        <begin position="4"/>
        <end position="58"/>
    </location>
</feature>
<evidence type="ECO:0000313" key="3">
    <source>
        <dbReference type="Proteomes" id="UP000824087"/>
    </source>
</evidence>
<dbReference type="EMBL" id="DVML01000005">
    <property type="protein sequence ID" value="HIU22031.1"/>
    <property type="molecule type" value="Genomic_DNA"/>
</dbReference>
<gene>
    <name evidence="2" type="ORF">IAD49_00395</name>
</gene>
<evidence type="ECO:0000313" key="2">
    <source>
        <dbReference type="EMBL" id="HIU22031.1"/>
    </source>
</evidence>
<evidence type="ECO:0000259" key="1">
    <source>
        <dbReference type="PROSITE" id="PS50943"/>
    </source>
</evidence>
<dbReference type="SUPFAM" id="SSF47413">
    <property type="entry name" value="lambda repressor-like DNA-binding domains"/>
    <property type="match status" value="1"/>
</dbReference>
<sequence>MDKLRRERESRGWSYKDAAKLVGISKPFYWQLENEKRNFTYELAIRVALVFQTTPDELLYQDVMKRLKREHRL</sequence>
<comment type="caution">
    <text evidence="2">The sequence shown here is derived from an EMBL/GenBank/DDBJ whole genome shotgun (WGS) entry which is preliminary data.</text>
</comment>
<dbReference type="InterPro" id="IPR010982">
    <property type="entry name" value="Lambda_DNA-bd_dom_sf"/>
</dbReference>
<dbReference type="Gene3D" id="1.10.260.40">
    <property type="entry name" value="lambda repressor-like DNA-binding domains"/>
    <property type="match status" value="1"/>
</dbReference>
<dbReference type="InterPro" id="IPR001387">
    <property type="entry name" value="Cro/C1-type_HTH"/>
</dbReference>
<protein>
    <submittedName>
        <fullName evidence="2">Helix-turn-helix transcriptional regulator</fullName>
    </submittedName>
</protein>
<accession>A0A9D1HT33</accession>
<reference evidence="2" key="2">
    <citation type="journal article" date="2021" name="PeerJ">
        <title>Extensive microbial diversity within the chicken gut microbiome revealed by metagenomics and culture.</title>
        <authorList>
            <person name="Gilroy R."/>
            <person name="Ravi A."/>
            <person name="Getino M."/>
            <person name="Pursley I."/>
            <person name="Horton D.L."/>
            <person name="Alikhan N.F."/>
            <person name="Baker D."/>
            <person name="Gharbi K."/>
            <person name="Hall N."/>
            <person name="Watson M."/>
            <person name="Adriaenssens E.M."/>
            <person name="Foster-Nyarko E."/>
            <person name="Jarju S."/>
            <person name="Secka A."/>
            <person name="Antonio M."/>
            <person name="Oren A."/>
            <person name="Chaudhuri R.R."/>
            <person name="La Ragione R."/>
            <person name="Hildebrand F."/>
            <person name="Pallen M.J."/>
        </authorList>
    </citation>
    <scope>NUCLEOTIDE SEQUENCE</scope>
    <source>
        <strain evidence="2">CHK197-8231</strain>
    </source>
</reference>
<dbReference type="AlphaFoldDB" id="A0A9D1HT33"/>
<name>A0A9D1HT33_9BACT</name>